<proteinExistence type="predicted"/>
<name>A0AAV3RB51_LITER</name>
<accession>A0AAV3RB51</accession>
<comment type="caution">
    <text evidence="2">The sequence shown here is derived from an EMBL/GenBank/DDBJ whole genome shotgun (WGS) entry which is preliminary data.</text>
</comment>
<evidence type="ECO:0000259" key="1">
    <source>
        <dbReference type="Pfam" id="PF13976"/>
    </source>
</evidence>
<evidence type="ECO:0000313" key="3">
    <source>
        <dbReference type="Proteomes" id="UP001454036"/>
    </source>
</evidence>
<keyword evidence="3" id="KW-1185">Reference proteome</keyword>
<dbReference type="Pfam" id="PF13976">
    <property type="entry name" value="gag_pre-integrs"/>
    <property type="match status" value="1"/>
</dbReference>
<dbReference type="Proteomes" id="UP001454036">
    <property type="component" value="Unassembled WGS sequence"/>
</dbReference>
<protein>
    <recommendedName>
        <fullName evidence="1">GAG-pre-integrase domain-containing protein</fullName>
    </recommendedName>
</protein>
<evidence type="ECO:0000313" key="2">
    <source>
        <dbReference type="EMBL" id="GAA0172128.1"/>
    </source>
</evidence>
<dbReference type="AlphaFoldDB" id="A0AAV3RB51"/>
<reference evidence="2 3" key="1">
    <citation type="submission" date="2024-01" db="EMBL/GenBank/DDBJ databases">
        <title>The complete chloroplast genome sequence of Lithospermum erythrorhizon: insights into the phylogenetic relationship among Boraginaceae species and the maternal lineages of purple gromwells.</title>
        <authorList>
            <person name="Okada T."/>
            <person name="Watanabe K."/>
        </authorList>
    </citation>
    <scope>NUCLEOTIDE SEQUENCE [LARGE SCALE GENOMIC DNA]</scope>
</reference>
<gene>
    <name evidence="2" type="ORF">LIER_41279</name>
</gene>
<dbReference type="InterPro" id="IPR025724">
    <property type="entry name" value="GAG-pre-integrase_dom"/>
</dbReference>
<feature type="domain" description="GAG-pre-integrase" evidence="1">
    <location>
        <begin position="92"/>
        <end position="145"/>
    </location>
</feature>
<organism evidence="2 3">
    <name type="scientific">Lithospermum erythrorhizon</name>
    <name type="common">Purple gromwell</name>
    <name type="synonym">Lithospermum officinale var. erythrorhizon</name>
    <dbReference type="NCBI Taxonomy" id="34254"/>
    <lineage>
        <taxon>Eukaryota</taxon>
        <taxon>Viridiplantae</taxon>
        <taxon>Streptophyta</taxon>
        <taxon>Embryophyta</taxon>
        <taxon>Tracheophyta</taxon>
        <taxon>Spermatophyta</taxon>
        <taxon>Magnoliopsida</taxon>
        <taxon>eudicotyledons</taxon>
        <taxon>Gunneridae</taxon>
        <taxon>Pentapetalae</taxon>
        <taxon>asterids</taxon>
        <taxon>lamiids</taxon>
        <taxon>Boraginales</taxon>
        <taxon>Boraginaceae</taxon>
        <taxon>Boraginoideae</taxon>
        <taxon>Lithospermeae</taxon>
        <taxon>Lithospermum</taxon>
    </lineage>
</organism>
<dbReference type="EMBL" id="BAABME010025433">
    <property type="protein sequence ID" value="GAA0172128.1"/>
    <property type="molecule type" value="Genomic_DNA"/>
</dbReference>
<sequence length="179" mass="20041">MIALIQQEIGKALKGSHVTGNSAGTSNAYQIEANMANYDQVTDECLLQDSKTSKVVGVARVEKGLYVLRPVSFVDRIVKNCVNTDVVILNVSNCLVKVASSHVNLWHCRLGHVSSDVMKRCIEFDDNIDHKGNNETDVCYVCPLAHSVELFELLHIDVWGPYRETTRQDTRFFLTVVED</sequence>